<dbReference type="Gene3D" id="1.10.246.40">
    <property type="entry name" value="Tn5 transposase, domain 1"/>
    <property type="match status" value="1"/>
</dbReference>
<dbReference type="InterPro" id="IPR014735">
    <property type="entry name" value="Transposase_Tn5-like_N"/>
</dbReference>
<feature type="region of interest" description="Disordered" evidence="1">
    <location>
        <begin position="75"/>
        <end position="99"/>
    </location>
</feature>
<evidence type="ECO:0000259" key="2">
    <source>
        <dbReference type="Pfam" id="PF02281"/>
    </source>
</evidence>
<evidence type="ECO:0000313" key="5">
    <source>
        <dbReference type="Proteomes" id="UP000886602"/>
    </source>
</evidence>
<dbReference type="InterPro" id="IPR014737">
    <property type="entry name" value="Transposase_Tn5-like_C"/>
</dbReference>
<name>A0A9D7F936_9RHOO</name>
<comment type="caution">
    <text evidence="4">The sequence shown here is derived from an EMBL/GenBank/DDBJ whole genome shotgun (WGS) entry which is preliminary data.</text>
</comment>
<dbReference type="Pfam" id="PF02281">
    <property type="entry name" value="Dimer_Tnp_Tn5"/>
    <property type="match status" value="1"/>
</dbReference>
<dbReference type="InterPro" id="IPR047768">
    <property type="entry name" value="Tn5p-like"/>
</dbReference>
<dbReference type="PANTHER" id="PTHR37319:SF1">
    <property type="entry name" value="TRANSPOSASE TN5 DIMERISATION DOMAIN-CONTAINING PROTEIN"/>
    <property type="match status" value="1"/>
</dbReference>
<dbReference type="SUPFAM" id="SSF53098">
    <property type="entry name" value="Ribonuclease H-like"/>
    <property type="match status" value="1"/>
</dbReference>
<dbReference type="Proteomes" id="UP000886602">
    <property type="component" value="Unassembled WGS sequence"/>
</dbReference>
<gene>
    <name evidence="4" type="ORF">IPJ48_15630</name>
</gene>
<dbReference type="InterPro" id="IPR054836">
    <property type="entry name" value="Tn5_transposase"/>
</dbReference>
<sequence length="777" mass="86542">MEVQNQIKRALSEQSSIEIIRGLLNEDAYAYRSAFADAVCQHFGFHDARGRVQRSGCIKALRELERSGHVVLPAASPRGAKGARSARRLGVPVPDPQEVPERAGEVRDLCLIKVDTLPQMLIWNELMLCEHPQGAGPLVGAQMRYLIGSEHGWLGGLGFSAAAIQLADRDQWIGWDVKTRREQLHRIVGLSRFLIRASVRCHNLASCVLGMVLRRIDLDFEDHYGYRPWLIESFVETDRFAGTSYQAANWIEIGKTKGRGRQDREHSHAKSVKAIYVYPLQADFRQRLGGVEPVVAHALGMAEGMEGDGWARQEFGGAKLGDRRLSERLVQSARTLATMPGQAFSGVARGDWAAVKGYYRLIDQPDDSQVSVAAILAPHRARTVQRMKAHPTVLCIQDGTDLNYTELAQCDGLGVMGANQTGARGLGLHLHSTLVVSTEGVPIGVLNAQFTAPAAKSEQDQRPSHEIPIEEKKSFAWIAGLRECVSLCKELPQTRQICVMDREADFFELFDEQRKSAKVELLVRAKHDRVMSGEANLFEVVRQSAVQGALQVVVPRQSARPKKSKQKARTATEQRTAEVQLRYVQIALPPPAHQKAKAPITLWVVHILEPSAPEDTKPLEWFLLTTCAINSIDDAQACLRWYCLRWRIEDWHRVLKTGCRIEDLAHHSAERLERAIAINLVIAWRIMLMTLLGRACPELPAEVLLSEIEVTVLNAFAKQNRIKSPANLGDAVRLVARLGGYLGRNNDPPPGHQLMWHGYAVLQILCLGFSLRPPDTS</sequence>
<feature type="domain" description="Transposase Tn5 dimerisation" evidence="2">
    <location>
        <begin position="681"/>
        <end position="764"/>
    </location>
</feature>
<evidence type="ECO:0000259" key="3">
    <source>
        <dbReference type="Pfam" id="PF14706"/>
    </source>
</evidence>
<dbReference type="Pfam" id="PF14236">
    <property type="entry name" value="DruA"/>
    <property type="match status" value="1"/>
</dbReference>
<dbReference type="InterPro" id="IPR038215">
    <property type="entry name" value="TN5-like_N_sf"/>
</dbReference>
<dbReference type="Gene3D" id="3.90.350.10">
    <property type="entry name" value="Transposase Inhibitor Protein From Tn5, Chain A, domain 1"/>
    <property type="match status" value="1"/>
</dbReference>
<dbReference type="NCBIfam" id="NF033590">
    <property type="entry name" value="transpos_IS4_3"/>
    <property type="match status" value="1"/>
</dbReference>
<evidence type="ECO:0000256" key="1">
    <source>
        <dbReference type="SAM" id="MobiDB-lite"/>
    </source>
</evidence>
<feature type="domain" description="Transposase Tn5-like N-terminal" evidence="3">
    <location>
        <begin position="309"/>
        <end position="365"/>
    </location>
</feature>
<reference evidence="4" key="1">
    <citation type="submission" date="2020-10" db="EMBL/GenBank/DDBJ databases">
        <title>Connecting structure to function with the recovery of over 1000 high-quality activated sludge metagenome-assembled genomes encoding full-length rRNA genes using long-read sequencing.</title>
        <authorList>
            <person name="Singleton C.M."/>
            <person name="Petriglieri F."/>
            <person name="Kristensen J.M."/>
            <person name="Kirkegaard R.H."/>
            <person name="Michaelsen T.Y."/>
            <person name="Andersen M.H."/>
            <person name="Karst S.M."/>
            <person name="Dueholm M.S."/>
            <person name="Nielsen P.H."/>
            <person name="Albertsen M."/>
        </authorList>
    </citation>
    <scope>NUCLEOTIDE SEQUENCE</scope>
    <source>
        <strain evidence="4">EsbW_18-Q3-R4-48_MAXAC.044</strain>
    </source>
</reference>
<proteinExistence type="predicted"/>
<dbReference type="PANTHER" id="PTHR37319">
    <property type="entry name" value="TRANSPOSASE"/>
    <property type="match status" value="1"/>
</dbReference>
<evidence type="ECO:0000313" key="4">
    <source>
        <dbReference type="EMBL" id="MBK7424389.1"/>
    </source>
</evidence>
<dbReference type="EMBL" id="JADJNC010000029">
    <property type="protein sequence ID" value="MBK7424389.1"/>
    <property type="molecule type" value="Genomic_DNA"/>
</dbReference>
<dbReference type="AlphaFoldDB" id="A0A9D7F936"/>
<accession>A0A9D7F936</accession>
<protein>
    <submittedName>
        <fullName evidence="4">IS4 family transposase</fullName>
    </submittedName>
</protein>
<dbReference type="Gene3D" id="1.10.740.10">
    <property type="entry name" value="Transferase Inhibitor Protein From Tn5, Chain"/>
    <property type="match status" value="1"/>
</dbReference>
<dbReference type="InterPro" id="IPR012337">
    <property type="entry name" value="RNaseH-like_sf"/>
</dbReference>
<dbReference type="InterPro" id="IPR025639">
    <property type="entry name" value="DruA"/>
</dbReference>
<dbReference type="InterPro" id="IPR003201">
    <property type="entry name" value="Transposase_Tn5"/>
</dbReference>
<dbReference type="Pfam" id="PF14706">
    <property type="entry name" value="Tnp_DNA_bind"/>
    <property type="match status" value="1"/>
</dbReference>
<organism evidence="4 5">
    <name type="scientific">Candidatus Propionivibrio dominans</name>
    <dbReference type="NCBI Taxonomy" id="2954373"/>
    <lineage>
        <taxon>Bacteria</taxon>
        <taxon>Pseudomonadati</taxon>
        <taxon>Pseudomonadota</taxon>
        <taxon>Betaproteobacteria</taxon>
        <taxon>Rhodocyclales</taxon>
        <taxon>Rhodocyclaceae</taxon>
        <taxon>Propionivibrio</taxon>
    </lineage>
</organism>